<dbReference type="EMBL" id="CAKJTG010000004">
    <property type="protein sequence ID" value="CAG9607275.1"/>
    <property type="molecule type" value="Genomic_DNA"/>
</dbReference>
<dbReference type="SMART" id="SM00388">
    <property type="entry name" value="HisKA"/>
    <property type="match status" value="1"/>
</dbReference>
<feature type="domain" description="Histidine kinase" evidence="10">
    <location>
        <begin position="206"/>
        <end position="409"/>
    </location>
</feature>
<keyword evidence="12" id="KW-1185">Reference proteome</keyword>
<evidence type="ECO:0000256" key="1">
    <source>
        <dbReference type="ARBA" id="ARBA00000085"/>
    </source>
</evidence>
<evidence type="ECO:0000256" key="6">
    <source>
        <dbReference type="ARBA" id="ARBA00022777"/>
    </source>
</evidence>
<comment type="catalytic activity">
    <reaction evidence="1">
        <text>ATP + protein L-histidine = ADP + protein N-phospho-L-histidine.</text>
        <dbReference type="EC" id="2.7.13.3"/>
    </reaction>
</comment>
<evidence type="ECO:0000256" key="2">
    <source>
        <dbReference type="ARBA" id="ARBA00012438"/>
    </source>
</evidence>
<dbReference type="EC" id="2.7.13.3" evidence="2"/>
<dbReference type="PROSITE" id="PS50109">
    <property type="entry name" value="HIS_KIN"/>
    <property type="match status" value="1"/>
</dbReference>
<dbReference type="Gene3D" id="1.10.287.130">
    <property type="match status" value="1"/>
</dbReference>
<proteinExistence type="predicted"/>
<dbReference type="GO" id="GO:0005524">
    <property type="term" value="F:ATP binding"/>
    <property type="evidence" value="ECO:0007669"/>
    <property type="project" value="UniProtKB-KW"/>
</dbReference>
<evidence type="ECO:0000256" key="3">
    <source>
        <dbReference type="ARBA" id="ARBA00022553"/>
    </source>
</evidence>
<dbReference type="InterPro" id="IPR048436">
    <property type="entry name" value="MASE12"/>
</dbReference>
<dbReference type="AlphaFoldDB" id="A0A9C7LAB2"/>
<keyword evidence="9" id="KW-0472">Membrane</keyword>
<dbReference type="RefSeq" id="WP_230495539.1">
    <property type="nucleotide sequence ID" value="NZ_CAKJTG010000004.1"/>
</dbReference>
<reference evidence="11" key="1">
    <citation type="submission" date="2021-10" db="EMBL/GenBank/DDBJ databases">
        <authorList>
            <person name="Criscuolo A."/>
        </authorList>
    </citation>
    <scope>NUCLEOTIDE SEQUENCE</scope>
    <source>
        <strain evidence="11">CIP111885</strain>
    </source>
</reference>
<feature type="transmembrane region" description="Helical" evidence="9">
    <location>
        <begin position="82"/>
        <end position="104"/>
    </location>
</feature>
<keyword evidence="9" id="KW-1133">Transmembrane helix</keyword>
<dbReference type="Proteomes" id="UP000789845">
    <property type="component" value="Unassembled WGS sequence"/>
</dbReference>
<dbReference type="SUPFAM" id="SSF47384">
    <property type="entry name" value="Homodimeric domain of signal transducing histidine kinase"/>
    <property type="match status" value="1"/>
</dbReference>
<dbReference type="InterPro" id="IPR004358">
    <property type="entry name" value="Sig_transdc_His_kin-like_C"/>
</dbReference>
<dbReference type="InterPro" id="IPR036097">
    <property type="entry name" value="HisK_dim/P_sf"/>
</dbReference>
<dbReference type="GO" id="GO:0000155">
    <property type="term" value="F:phosphorelay sensor kinase activity"/>
    <property type="evidence" value="ECO:0007669"/>
    <property type="project" value="InterPro"/>
</dbReference>
<accession>A0A9C7LAB2</accession>
<sequence>MSAENRLNKFVTEEIKAAKLFIWLFYIIFLSYDLFYYYGLPMVNDNYETGFPKGSMGIWLHIIVLGLLPVAIYLLKRGNPYAAKYLIFIVYNSLDLISNLMLYIGNDGPFNSANIVEMFAILFTPLFMSKKFFWVVYGSIAFKYIVYGFVLQDSYLLLGLVIFTVLAAISYLFLSRFISYIKTMEKVNEDLRQKEKLALVGQLATSIGHEIRNPLASLKGFTQLQREKFPDEKEFFKIMENEIERINLIVNDLMYVGKPKLSVMVSNNIEGIIEYVAKILNPIAQSNDVIINMDISHLPLINCDENQLKQVFINLIKNAIESMPSGGVINISSKIKENETLAILIEDEGQGIEEEKLPKIGQPFFTTKEDGNGLGLLVTFNIIEKHNGKINFKSNVGKGTVVEINLPMN</sequence>
<dbReference type="CDD" id="cd00075">
    <property type="entry name" value="HATPase"/>
    <property type="match status" value="1"/>
</dbReference>
<dbReference type="InterPro" id="IPR003661">
    <property type="entry name" value="HisK_dim/P_dom"/>
</dbReference>
<dbReference type="InterPro" id="IPR036890">
    <property type="entry name" value="HATPase_C_sf"/>
</dbReference>
<name>A0A9C7LAB2_9BACI</name>
<dbReference type="Gene3D" id="3.30.565.10">
    <property type="entry name" value="Histidine kinase-like ATPase, C-terminal domain"/>
    <property type="match status" value="1"/>
</dbReference>
<dbReference type="PRINTS" id="PR00344">
    <property type="entry name" value="BCTRLSENSOR"/>
</dbReference>
<evidence type="ECO:0000256" key="9">
    <source>
        <dbReference type="SAM" id="Phobius"/>
    </source>
</evidence>
<dbReference type="Pfam" id="PF00512">
    <property type="entry name" value="HisKA"/>
    <property type="match status" value="1"/>
</dbReference>
<keyword evidence="3" id="KW-0597">Phosphoprotein</keyword>
<evidence type="ECO:0000256" key="4">
    <source>
        <dbReference type="ARBA" id="ARBA00022679"/>
    </source>
</evidence>
<dbReference type="InterPro" id="IPR005467">
    <property type="entry name" value="His_kinase_dom"/>
</dbReference>
<feature type="transmembrane region" description="Helical" evidence="9">
    <location>
        <begin position="132"/>
        <end position="150"/>
    </location>
</feature>
<keyword evidence="4 11" id="KW-0808">Transferase</keyword>
<organism evidence="11 12">
    <name type="scientific">Pseudoneobacillus rhizosphaerae</name>
    <dbReference type="NCBI Taxonomy" id="2880968"/>
    <lineage>
        <taxon>Bacteria</taxon>
        <taxon>Bacillati</taxon>
        <taxon>Bacillota</taxon>
        <taxon>Bacilli</taxon>
        <taxon>Bacillales</taxon>
        <taxon>Bacillaceae</taxon>
        <taxon>Pseudoneobacillus</taxon>
    </lineage>
</organism>
<keyword evidence="6" id="KW-0418">Kinase</keyword>
<feature type="transmembrane region" description="Helical" evidence="9">
    <location>
        <begin position="58"/>
        <end position="75"/>
    </location>
</feature>
<keyword evidence="7" id="KW-0067">ATP-binding</keyword>
<evidence type="ECO:0000313" key="11">
    <source>
        <dbReference type="EMBL" id="CAG9607275.1"/>
    </source>
</evidence>
<protein>
    <recommendedName>
        <fullName evidence="2">histidine kinase</fullName>
        <ecNumber evidence="2">2.7.13.3</ecNumber>
    </recommendedName>
</protein>
<feature type="transmembrane region" description="Helical" evidence="9">
    <location>
        <begin position="20"/>
        <end position="38"/>
    </location>
</feature>
<dbReference type="SMART" id="SM00387">
    <property type="entry name" value="HATPase_c"/>
    <property type="match status" value="1"/>
</dbReference>
<keyword evidence="9" id="KW-0812">Transmembrane</keyword>
<dbReference type="PANTHER" id="PTHR43065">
    <property type="entry name" value="SENSOR HISTIDINE KINASE"/>
    <property type="match status" value="1"/>
</dbReference>
<keyword evidence="8" id="KW-0902">Two-component regulatory system</keyword>
<comment type="caution">
    <text evidence="11">The sequence shown here is derived from an EMBL/GenBank/DDBJ whole genome shotgun (WGS) entry which is preliminary data.</text>
</comment>
<dbReference type="Pfam" id="PF20971">
    <property type="entry name" value="MASE12"/>
    <property type="match status" value="1"/>
</dbReference>
<dbReference type="PANTHER" id="PTHR43065:SF34">
    <property type="entry name" value="SPORULATION KINASE A"/>
    <property type="match status" value="1"/>
</dbReference>
<evidence type="ECO:0000256" key="7">
    <source>
        <dbReference type="ARBA" id="ARBA00022840"/>
    </source>
</evidence>
<evidence type="ECO:0000256" key="8">
    <source>
        <dbReference type="ARBA" id="ARBA00023012"/>
    </source>
</evidence>
<evidence type="ECO:0000259" key="10">
    <source>
        <dbReference type="PROSITE" id="PS50109"/>
    </source>
</evidence>
<keyword evidence="5" id="KW-0547">Nucleotide-binding</keyword>
<gene>
    <name evidence="11" type="primary">sasA_6</name>
    <name evidence="11" type="ORF">NEOCIP111885_00965</name>
</gene>
<feature type="transmembrane region" description="Helical" evidence="9">
    <location>
        <begin position="156"/>
        <end position="174"/>
    </location>
</feature>
<dbReference type="SUPFAM" id="SSF55874">
    <property type="entry name" value="ATPase domain of HSP90 chaperone/DNA topoisomerase II/histidine kinase"/>
    <property type="match status" value="1"/>
</dbReference>
<evidence type="ECO:0000256" key="5">
    <source>
        <dbReference type="ARBA" id="ARBA00022741"/>
    </source>
</evidence>
<evidence type="ECO:0000313" key="12">
    <source>
        <dbReference type="Proteomes" id="UP000789845"/>
    </source>
</evidence>
<dbReference type="InterPro" id="IPR003594">
    <property type="entry name" value="HATPase_dom"/>
</dbReference>
<dbReference type="Pfam" id="PF02518">
    <property type="entry name" value="HATPase_c"/>
    <property type="match status" value="1"/>
</dbReference>
<dbReference type="CDD" id="cd00082">
    <property type="entry name" value="HisKA"/>
    <property type="match status" value="1"/>
</dbReference>